<proteinExistence type="predicted"/>
<dbReference type="EMBL" id="JAMQOQ010000002">
    <property type="protein sequence ID" value="MDS0294012.1"/>
    <property type="molecule type" value="Genomic_DNA"/>
</dbReference>
<gene>
    <name evidence="2" type="ORF">NDI79_07495</name>
</gene>
<keyword evidence="1" id="KW-1133">Transmembrane helix</keyword>
<name>A0ABU2FZP3_9EURY</name>
<protein>
    <submittedName>
        <fullName evidence="2">Uncharacterized protein</fullName>
    </submittedName>
</protein>
<evidence type="ECO:0000313" key="3">
    <source>
        <dbReference type="Proteomes" id="UP001254813"/>
    </source>
</evidence>
<feature type="transmembrane region" description="Helical" evidence="1">
    <location>
        <begin position="6"/>
        <end position="27"/>
    </location>
</feature>
<keyword evidence="3" id="KW-1185">Reference proteome</keyword>
<keyword evidence="1" id="KW-0812">Transmembrane</keyword>
<sequence length="96" mass="10173">MADSALWIGLLILGGLLCLAGTVGQYIRTNELNYWGCSGTCTAAGGVVELLVSSNYLAESGFSDGVTWLFLLLGFVFIAVALRRHGLSWGNSSEKV</sequence>
<evidence type="ECO:0000313" key="2">
    <source>
        <dbReference type="EMBL" id="MDS0294012.1"/>
    </source>
</evidence>
<keyword evidence="1" id="KW-0472">Membrane</keyword>
<evidence type="ECO:0000256" key="1">
    <source>
        <dbReference type="SAM" id="Phobius"/>
    </source>
</evidence>
<feature type="transmembrane region" description="Helical" evidence="1">
    <location>
        <begin position="65"/>
        <end position="82"/>
    </location>
</feature>
<dbReference type="Proteomes" id="UP001254813">
    <property type="component" value="Unassembled WGS sequence"/>
</dbReference>
<organism evidence="2 3">
    <name type="scientific">Halogeometricum luteum</name>
    <dbReference type="NCBI Taxonomy" id="2950537"/>
    <lineage>
        <taxon>Archaea</taxon>
        <taxon>Methanobacteriati</taxon>
        <taxon>Methanobacteriota</taxon>
        <taxon>Stenosarchaea group</taxon>
        <taxon>Halobacteria</taxon>
        <taxon>Halobacteriales</taxon>
        <taxon>Haloferacaceae</taxon>
        <taxon>Halogeometricum</taxon>
    </lineage>
</organism>
<accession>A0ABU2FZP3</accession>
<dbReference type="RefSeq" id="WP_310927865.1">
    <property type="nucleotide sequence ID" value="NZ_JAMQOQ010000002.1"/>
</dbReference>
<reference evidence="2 3" key="1">
    <citation type="submission" date="2022-06" db="EMBL/GenBank/DDBJ databases">
        <title>Halogeometricum sp. a new haloarchaeum isolate from saline soil.</title>
        <authorList>
            <person name="Strakova D."/>
            <person name="Galisteo C."/>
            <person name="Sanchez-Porro C."/>
            <person name="Ventosa A."/>
        </authorList>
    </citation>
    <scope>NUCLEOTIDE SEQUENCE [LARGE SCALE GENOMIC DNA]</scope>
    <source>
        <strain evidence="3">S3BR25-2</strain>
    </source>
</reference>
<comment type="caution">
    <text evidence="2">The sequence shown here is derived from an EMBL/GenBank/DDBJ whole genome shotgun (WGS) entry which is preliminary data.</text>
</comment>